<dbReference type="InterPro" id="IPR050700">
    <property type="entry name" value="YIM1/Zinc_Alcohol_DH_Fams"/>
</dbReference>
<dbReference type="InterPro" id="IPR013154">
    <property type="entry name" value="ADH-like_N"/>
</dbReference>
<dbReference type="Gene3D" id="3.40.50.720">
    <property type="entry name" value="NAD(P)-binding Rossmann-like Domain"/>
    <property type="match status" value="1"/>
</dbReference>
<gene>
    <name evidence="2" type="ORF">QQ020_12220</name>
</gene>
<reference evidence="2" key="1">
    <citation type="submission" date="2023-06" db="EMBL/GenBank/DDBJ databases">
        <title>Genomic of Agaribacillus aureum.</title>
        <authorList>
            <person name="Wang G."/>
        </authorList>
    </citation>
    <scope>NUCLEOTIDE SEQUENCE</scope>
    <source>
        <strain evidence="2">BMA12</strain>
    </source>
</reference>
<dbReference type="InterPro" id="IPR011032">
    <property type="entry name" value="GroES-like_sf"/>
</dbReference>
<accession>A0ABT8L6G6</accession>
<organism evidence="2 3">
    <name type="scientific">Agaribacillus aureus</name>
    <dbReference type="NCBI Taxonomy" id="3051825"/>
    <lineage>
        <taxon>Bacteria</taxon>
        <taxon>Pseudomonadati</taxon>
        <taxon>Bacteroidota</taxon>
        <taxon>Cytophagia</taxon>
        <taxon>Cytophagales</taxon>
        <taxon>Splendidivirgaceae</taxon>
        <taxon>Agaribacillus</taxon>
    </lineage>
</organism>
<dbReference type="CDD" id="cd08267">
    <property type="entry name" value="MDR1"/>
    <property type="match status" value="1"/>
</dbReference>
<name>A0ABT8L6G6_9BACT</name>
<dbReference type="SMART" id="SM00829">
    <property type="entry name" value="PKS_ER"/>
    <property type="match status" value="1"/>
</dbReference>
<feature type="domain" description="Enoyl reductase (ER)" evidence="1">
    <location>
        <begin position="16"/>
        <end position="345"/>
    </location>
</feature>
<comment type="caution">
    <text evidence="2">The sequence shown here is derived from an EMBL/GenBank/DDBJ whole genome shotgun (WGS) entry which is preliminary data.</text>
</comment>
<dbReference type="Pfam" id="PF08240">
    <property type="entry name" value="ADH_N"/>
    <property type="match status" value="1"/>
</dbReference>
<dbReference type="SUPFAM" id="SSF51735">
    <property type="entry name" value="NAD(P)-binding Rossmann-fold domains"/>
    <property type="match status" value="1"/>
</dbReference>
<dbReference type="PANTHER" id="PTHR11695:SF648">
    <property type="entry name" value="ZINC-BINDING OXIDOREDUCTASE"/>
    <property type="match status" value="1"/>
</dbReference>
<dbReference type="Gene3D" id="3.90.180.10">
    <property type="entry name" value="Medium-chain alcohol dehydrogenases, catalytic domain"/>
    <property type="match status" value="1"/>
</dbReference>
<evidence type="ECO:0000259" key="1">
    <source>
        <dbReference type="SMART" id="SM00829"/>
    </source>
</evidence>
<evidence type="ECO:0000313" key="3">
    <source>
        <dbReference type="Proteomes" id="UP001172083"/>
    </source>
</evidence>
<sequence>MSMKAIGINENVSIGNLVDKLQEFNCERPQPKKGEVLIQVNYSTINIDDIHAMEGSMMGGFRFKPKASKSSIVIPGSDVAGVVKELGQGVTKFEIGQRVYGICPMNQQYGPWAEFCISKVEYLSATPHHVSDKEMVALPIAGTMAARSILAVKTIENKSCLVIGAAGGIGALCTQVLAAKKATVYGICSTKNKNLVSELGAHEVLTYDSPDFHASLESLGGKINVVFDFVGGKARERMGRKVLIKNGIYITVVGPNEWIGQKKLNVFQMTGMFLHILRRMAFSKLLTGRSYKFVTFKAPLFSHLEKDFATGSILSLNQEVSFTSIEIKKAIERVLKHNTVGRVIIKVADEIL</sequence>
<proteinExistence type="predicted"/>
<evidence type="ECO:0000313" key="2">
    <source>
        <dbReference type="EMBL" id="MDN5212821.1"/>
    </source>
</evidence>
<dbReference type="RefSeq" id="WP_346758138.1">
    <property type="nucleotide sequence ID" value="NZ_JAUJEB010000001.1"/>
</dbReference>
<keyword evidence="3" id="KW-1185">Reference proteome</keyword>
<dbReference type="InterPro" id="IPR020843">
    <property type="entry name" value="ER"/>
</dbReference>
<dbReference type="InterPro" id="IPR013149">
    <property type="entry name" value="ADH-like_C"/>
</dbReference>
<dbReference type="SUPFAM" id="SSF50129">
    <property type="entry name" value="GroES-like"/>
    <property type="match status" value="1"/>
</dbReference>
<dbReference type="InterPro" id="IPR036291">
    <property type="entry name" value="NAD(P)-bd_dom_sf"/>
</dbReference>
<dbReference type="EMBL" id="JAUJEB010000001">
    <property type="protein sequence ID" value="MDN5212821.1"/>
    <property type="molecule type" value="Genomic_DNA"/>
</dbReference>
<protein>
    <submittedName>
        <fullName evidence="2">NAD(P)-dependent alcohol dehydrogenase</fullName>
    </submittedName>
</protein>
<dbReference type="PANTHER" id="PTHR11695">
    <property type="entry name" value="ALCOHOL DEHYDROGENASE RELATED"/>
    <property type="match status" value="1"/>
</dbReference>
<dbReference type="Pfam" id="PF00107">
    <property type="entry name" value="ADH_zinc_N"/>
    <property type="match status" value="1"/>
</dbReference>
<dbReference type="Proteomes" id="UP001172083">
    <property type="component" value="Unassembled WGS sequence"/>
</dbReference>